<dbReference type="Proteomes" id="UP000729402">
    <property type="component" value="Unassembled WGS sequence"/>
</dbReference>
<reference evidence="1" key="1">
    <citation type="journal article" date="2021" name="bioRxiv">
        <title>Whole Genome Assembly and Annotation of Northern Wild Rice, Zizania palustris L., Supports a Whole Genome Duplication in the Zizania Genus.</title>
        <authorList>
            <person name="Haas M."/>
            <person name="Kono T."/>
            <person name="Macchietto M."/>
            <person name="Millas R."/>
            <person name="McGilp L."/>
            <person name="Shao M."/>
            <person name="Duquette J."/>
            <person name="Hirsch C.N."/>
            <person name="Kimball J."/>
        </authorList>
    </citation>
    <scope>NUCLEOTIDE SEQUENCE</scope>
    <source>
        <tissue evidence="1">Fresh leaf tissue</tissue>
    </source>
</reference>
<proteinExistence type="predicted"/>
<organism evidence="1 2">
    <name type="scientific">Zizania palustris</name>
    <name type="common">Northern wild rice</name>
    <dbReference type="NCBI Taxonomy" id="103762"/>
    <lineage>
        <taxon>Eukaryota</taxon>
        <taxon>Viridiplantae</taxon>
        <taxon>Streptophyta</taxon>
        <taxon>Embryophyta</taxon>
        <taxon>Tracheophyta</taxon>
        <taxon>Spermatophyta</taxon>
        <taxon>Magnoliopsida</taxon>
        <taxon>Liliopsida</taxon>
        <taxon>Poales</taxon>
        <taxon>Poaceae</taxon>
        <taxon>BOP clade</taxon>
        <taxon>Oryzoideae</taxon>
        <taxon>Oryzeae</taxon>
        <taxon>Zizaniinae</taxon>
        <taxon>Zizania</taxon>
    </lineage>
</organism>
<dbReference type="EMBL" id="JAAALK010000288">
    <property type="protein sequence ID" value="KAG8052999.1"/>
    <property type="molecule type" value="Genomic_DNA"/>
</dbReference>
<evidence type="ECO:0000313" key="2">
    <source>
        <dbReference type="Proteomes" id="UP000729402"/>
    </source>
</evidence>
<comment type="caution">
    <text evidence="1">The sequence shown here is derived from an EMBL/GenBank/DDBJ whole genome shotgun (WGS) entry which is preliminary data.</text>
</comment>
<evidence type="ECO:0000313" key="1">
    <source>
        <dbReference type="EMBL" id="KAG8053001.1"/>
    </source>
</evidence>
<reference evidence="1" key="2">
    <citation type="submission" date="2021-02" db="EMBL/GenBank/DDBJ databases">
        <authorList>
            <person name="Kimball J.A."/>
            <person name="Haas M.W."/>
            <person name="Macchietto M."/>
            <person name="Kono T."/>
            <person name="Duquette J."/>
            <person name="Shao M."/>
        </authorList>
    </citation>
    <scope>NUCLEOTIDE SEQUENCE</scope>
    <source>
        <tissue evidence="1">Fresh leaf tissue</tissue>
    </source>
</reference>
<protein>
    <submittedName>
        <fullName evidence="1">Uncharacterized protein</fullName>
    </submittedName>
</protein>
<dbReference type="EMBL" id="JAAALK010000288">
    <property type="protein sequence ID" value="KAG8053001.1"/>
    <property type="molecule type" value="Genomic_DNA"/>
</dbReference>
<name>A0A8J5S9M5_ZIZPA</name>
<sequence length="168" mass="18268">MQPRSLAAQPCPCLVAPACPSLAHVLSSVHPSLLQAGDDAVEYGASGQRGIGKGNNEVVKYPPMPRWCLPALARPPPLALVGVPPSGRRCLIHLFQPRNVVSRKHFKRKYMAYKKDYNVLLLLCTVVKDVLCFEEIVSQGGPCILPAHHVGVCLLRNNSHIATFESGK</sequence>
<gene>
    <name evidence="1" type="ORF">GUJ93_ZPchr0001g30497</name>
</gene>
<keyword evidence="2" id="KW-1185">Reference proteome</keyword>
<accession>A0A8J5S9M5</accession>
<dbReference type="AlphaFoldDB" id="A0A8J5S9M5"/>